<reference evidence="2" key="1">
    <citation type="submission" date="2023-03" db="EMBL/GenBank/DDBJ databases">
        <title>Massive genome expansion in bonnet fungi (Mycena s.s.) driven by repeated elements and novel gene families across ecological guilds.</title>
        <authorList>
            <consortium name="Lawrence Berkeley National Laboratory"/>
            <person name="Harder C.B."/>
            <person name="Miyauchi S."/>
            <person name="Viragh M."/>
            <person name="Kuo A."/>
            <person name="Thoen E."/>
            <person name="Andreopoulos B."/>
            <person name="Lu D."/>
            <person name="Skrede I."/>
            <person name="Drula E."/>
            <person name="Henrissat B."/>
            <person name="Morin E."/>
            <person name="Kohler A."/>
            <person name="Barry K."/>
            <person name="LaButti K."/>
            <person name="Morin E."/>
            <person name="Salamov A."/>
            <person name="Lipzen A."/>
            <person name="Mereny Z."/>
            <person name="Hegedus B."/>
            <person name="Baldrian P."/>
            <person name="Stursova M."/>
            <person name="Weitz H."/>
            <person name="Taylor A."/>
            <person name="Grigoriev I.V."/>
            <person name="Nagy L.G."/>
            <person name="Martin F."/>
            <person name="Kauserud H."/>
        </authorList>
    </citation>
    <scope>NUCLEOTIDE SEQUENCE</scope>
    <source>
        <strain evidence="2">CBHHK182m</strain>
    </source>
</reference>
<accession>A0AAD7HMR9</accession>
<proteinExistence type="predicted"/>
<comment type="caution">
    <text evidence="2">The sequence shown here is derived from an EMBL/GenBank/DDBJ whole genome shotgun (WGS) entry which is preliminary data.</text>
</comment>
<feature type="compositionally biased region" description="Polar residues" evidence="1">
    <location>
        <begin position="88"/>
        <end position="98"/>
    </location>
</feature>
<feature type="region of interest" description="Disordered" evidence="1">
    <location>
        <begin position="275"/>
        <end position="329"/>
    </location>
</feature>
<evidence type="ECO:0000256" key="1">
    <source>
        <dbReference type="SAM" id="MobiDB-lite"/>
    </source>
</evidence>
<dbReference type="AlphaFoldDB" id="A0AAD7HMR9"/>
<protein>
    <submittedName>
        <fullName evidence="2">Uncharacterized protein</fullName>
    </submittedName>
</protein>
<name>A0AAD7HMR9_9AGAR</name>
<dbReference type="Proteomes" id="UP001215598">
    <property type="component" value="Unassembled WGS sequence"/>
</dbReference>
<feature type="compositionally biased region" description="Pro residues" evidence="1">
    <location>
        <begin position="111"/>
        <end position="128"/>
    </location>
</feature>
<evidence type="ECO:0000313" key="2">
    <source>
        <dbReference type="EMBL" id="KAJ7724240.1"/>
    </source>
</evidence>
<dbReference type="EMBL" id="JARKIB010000204">
    <property type="protein sequence ID" value="KAJ7724240.1"/>
    <property type="molecule type" value="Genomic_DNA"/>
</dbReference>
<sequence length="329" mass="34529">MLLCRLRSSSDVARNSAFHETIYNGPHVPPGIPSHNTTAYSATASAPSTSEDRVHRLTDTPRFPPGLPIPPYLAVPSFAPAGVTQFLPSQESVPSAPSGSVELGRLNRHPAPAPTPPRPSIHVSPPPSQTTQASPLHVNGHGTPFHTPGPTHRHVNQDGTGHAPVHAVVQPGTNISGPPHFTLAEPAVITSNDLLSSSGGVPDAGYGSLMPAFGNVVPDTQSVIPTSRLTDWGPEVATLNDTRAATPLFLPRSPPTTQPTPAGLFDNCELMEDQQNPGYQRSWHPDHFYETQDDEAGVGWGGSGSSSSRSTDDSGESTGTSAAQNLTTF</sequence>
<feature type="region of interest" description="Disordered" evidence="1">
    <location>
        <begin position="246"/>
        <end position="265"/>
    </location>
</feature>
<keyword evidence="3" id="KW-1185">Reference proteome</keyword>
<feature type="region of interest" description="Disordered" evidence="1">
    <location>
        <begin position="88"/>
        <end position="180"/>
    </location>
</feature>
<gene>
    <name evidence="2" type="ORF">B0H16DRAFT_326424</name>
</gene>
<evidence type="ECO:0000313" key="3">
    <source>
        <dbReference type="Proteomes" id="UP001215598"/>
    </source>
</evidence>
<organism evidence="2 3">
    <name type="scientific">Mycena metata</name>
    <dbReference type="NCBI Taxonomy" id="1033252"/>
    <lineage>
        <taxon>Eukaryota</taxon>
        <taxon>Fungi</taxon>
        <taxon>Dikarya</taxon>
        <taxon>Basidiomycota</taxon>
        <taxon>Agaricomycotina</taxon>
        <taxon>Agaricomycetes</taxon>
        <taxon>Agaricomycetidae</taxon>
        <taxon>Agaricales</taxon>
        <taxon>Marasmiineae</taxon>
        <taxon>Mycenaceae</taxon>
        <taxon>Mycena</taxon>
    </lineage>
</organism>